<reference evidence="10 11" key="1">
    <citation type="submission" date="2020-08" db="EMBL/GenBank/DDBJ databases">
        <title>Sphingobacterium sp. DN04309 isolated from aquaculture water.</title>
        <authorList>
            <person name="Zhang M."/>
        </authorList>
    </citation>
    <scope>NUCLEOTIDE SEQUENCE [LARGE SCALE GENOMIC DNA]</scope>
    <source>
        <strain evidence="10 11">DN04309</strain>
    </source>
</reference>
<evidence type="ECO:0000256" key="3">
    <source>
        <dbReference type="ARBA" id="ARBA00022452"/>
    </source>
</evidence>
<proteinExistence type="inferred from homology"/>
<dbReference type="SUPFAM" id="SSF56935">
    <property type="entry name" value="Porins"/>
    <property type="match status" value="1"/>
</dbReference>
<dbReference type="Pfam" id="PF13715">
    <property type="entry name" value="CarbopepD_reg_2"/>
    <property type="match status" value="1"/>
</dbReference>
<evidence type="ECO:0000256" key="7">
    <source>
        <dbReference type="PROSITE-ProRule" id="PRU01360"/>
    </source>
</evidence>
<evidence type="ECO:0000256" key="8">
    <source>
        <dbReference type="SAM" id="Phobius"/>
    </source>
</evidence>
<dbReference type="InterPro" id="IPR036942">
    <property type="entry name" value="Beta-barrel_TonB_sf"/>
</dbReference>
<dbReference type="InterPro" id="IPR012910">
    <property type="entry name" value="Plug_dom"/>
</dbReference>
<organism evidence="10 11">
    <name type="scientific">Sphingobacterium litopenaei</name>
    <dbReference type="NCBI Taxonomy" id="2763500"/>
    <lineage>
        <taxon>Bacteria</taxon>
        <taxon>Pseudomonadati</taxon>
        <taxon>Bacteroidota</taxon>
        <taxon>Sphingobacteriia</taxon>
        <taxon>Sphingobacteriales</taxon>
        <taxon>Sphingobacteriaceae</taxon>
        <taxon>Sphingobacterium</taxon>
    </lineage>
</organism>
<evidence type="ECO:0000256" key="5">
    <source>
        <dbReference type="ARBA" id="ARBA00023136"/>
    </source>
</evidence>
<dbReference type="Proteomes" id="UP000651271">
    <property type="component" value="Unassembled WGS sequence"/>
</dbReference>
<evidence type="ECO:0000256" key="6">
    <source>
        <dbReference type="ARBA" id="ARBA00023237"/>
    </source>
</evidence>
<dbReference type="Gene3D" id="2.40.170.20">
    <property type="entry name" value="TonB-dependent receptor, beta-barrel domain"/>
    <property type="match status" value="1"/>
</dbReference>
<evidence type="ECO:0000313" key="10">
    <source>
        <dbReference type="EMBL" id="MBD1430068.1"/>
    </source>
</evidence>
<accession>A0ABR7YFH7</accession>
<keyword evidence="8" id="KW-1133">Transmembrane helix</keyword>
<keyword evidence="3 7" id="KW-1134">Transmembrane beta strand</keyword>
<feature type="transmembrane region" description="Helical" evidence="8">
    <location>
        <begin position="20"/>
        <end position="43"/>
    </location>
</feature>
<keyword evidence="2 7" id="KW-0813">Transport</keyword>
<sequence>MKLRYIRQSFLFEENVLSRIRYVMQITTVLIIGLFMSISTMGYTQRVSINLKNVPLKTLLEELQKQTDVALLFSENLVANKRVSVHIKDIRLTDLLNKELPKHSLGYKSFNGQITIIPLNEKPAELEGVKVEKVTEQETITVKGRVFNMAEPPLALEGVNISVKGGGTVGVTGSGGYYTVVVPKGAYLTFTTVGYHVKEVLVSKNENNLTVSLEDDVADVEEVVVVGMTEMQKKHIASSVASLNVSSNIEGKAITSLSQSLQGGVTGLNVQQGSGLPGGDAATIKIRGISTLNNADPLILVDGVPMDMNHIDPVTVESVTILKDAAAAAIYGARAANGVILITTKRGKAGQINVLYDGYYGQQNPTQIPDFVDAPTYMQMYNYATVASGGQPFYTEEEIQKTASGEDPINFPNTNWVDELIDKYAPLTSHSLAISGGNDIARFAVTGNYMYQAGMLPLNKMDRFNIRANTTVSLSKKFLVNLDVLGIRRNTMYPNRSLSNGGIRMLDDLYRLPPTILPKYPAEEGWPTIYGRYADIVNPVAYAEVGGTLGYQYDQATINLQPKWSISDNLNLRGQFSYRLNSDVYKQKRDNFYFFDYYTKQLVQTWAVQRDAYSETRDTYLFMSTMLDYNKSFNQHNVYAMGGFSMEKFNNGYWNMSALASAYAKVNYSFDDRYLAELSFRADGSSKFGPGEKWGYFPSIALGWNVNNEKFFNVNAISNFKIRASYGLLGNENIGLYKYQNLINTSNGTESVWGNPDITWEKVHILDIGLDLSILNNKLGLTFDYYDKKTKDVILQPAVAPSGSLGSAPLNSGEVYNKGYELSLNYNQDFGKDFSFSFRPGFTYNKNKITSLFGGPYITGIEINETGYSIKSYYGYVSDGILQYSDFEDNKITAKVPIVAGQGPGDIKYVDLNGDGIIDEDDQQVIGDPTPRINYFANFSFNYKRLDLEFLLQGTGKHDYSANLGGKSSGYLWHPLNMSASGGVPTNYRAANSWRDNNQDAIYPRILANPATNIMRSDFWLFNAQYMRVKFIQLGYRLNNNFLNKYGIKNSRIYLNAQNPLLFTGVKQADPESQGGSWTYGIMRTFTMGVTANF</sequence>
<comment type="caution">
    <text evidence="10">The sequence shown here is derived from an EMBL/GenBank/DDBJ whole genome shotgun (WGS) entry which is preliminary data.</text>
</comment>
<evidence type="ECO:0000256" key="4">
    <source>
        <dbReference type="ARBA" id="ARBA00022692"/>
    </source>
</evidence>
<name>A0ABR7YFH7_9SPHI</name>
<comment type="similarity">
    <text evidence="7">Belongs to the TonB-dependent receptor family.</text>
</comment>
<dbReference type="Gene3D" id="3.55.50.30">
    <property type="match status" value="1"/>
</dbReference>
<dbReference type="NCBIfam" id="TIGR04057">
    <property type="entry name" value="SusC_RagA_signa"/>
    <property type="match status" value="1"/>
</dbReference>
<evidence type="ECO:0000259" key="9">
    <source>
        <dbReference type="Pfam" id="PF07715"/>
    </source>
</evidence>
<feature type="domain" description="TonB-dependent receptor plug" evidence="9">
    <location>
        <begin position="246"/>
        <end position="339"/>
    </location>
</feature>
<dbReference type="NCBIfam" id="TIGR04056">
    <property type="entry name" value="OMP_RagA_SusC"/>
    <property type="match status" value="1"/>
</dbReference>
<dbReference type="InterPro" id="IPR023997">
    <property type="entry name" value="TonB-dep_OMP_SusC/RagA_CS"/>
</dbReference>
<evidence type="ECO:0000256" key="1">
    <source>
        <dbReference type="ARBA" id="ARBA00004571"/>
    </source>
</evidence>
<keyword evidence="6 7" id="KW-0998">Cell outer membrane</keyword>
<protein>
    <submittedName>
        <fullName evidence="10">TonB-dependent receptor</fullName>
    </submittedName>
</protein>
<dbReference type="InterPro" id="IPR039426">
    <property type="entry name" value="TonB-dep_rcpt-like"/>
</dbReference>
<dbReference type="SUPFAM" id="SSF49464">
    <property type="entry name" value="Carboxypeptidase regulatory domain-like"/>
    <property type="match status" value="1"/>
</dbReference>
<keyword evidence="11" id="KW-1185">Reference proteome</keyword>
<dbReference type="InterPro" id="IPR008969">
    <property type="entry name" value="CarboxyPept-like_regulatory"/>
</dbReference>
<dbReference type="InterPro" id="IPR037066">
    <property type="entry name" value="Plug_dom_sf"/>
</dbReference>
<evidence type="ECO:0000256" key="2">
    <source>
        <dbReference type="ARBA" id="ARBA00022448"/>
    </source>
</evidence>
<keyword evidence="5 7" id="KW-0472">Membrane</keyword>
<keyword evidence="4 7" id="KW-0812">Transmembrane</keyword>
<evidence type="ECO:0000313" key="11">
    <source>
        <dbReference type="Proteomes" id="UP000651271"/>
    </source>
</evidence>
<dbReference type="EMBL" id="JACOIJ010000020">
    <property type="protein sequence ID" value="MBD1430068.1"/>
    <property type="molecule type" value="Genomic_DNA"/>
</dbReference>
<comment type="subcellular location">
    <subcellularLocation>
        <location evidence="1 7">Cell outer membrane</location>
        <topology evidence="1 7">Multi-pass membrane protein</topology>
    </subcellularLocation>
</comment>
<dbReference type="Pfam" id="PF07715">
    <property type="entry name" value="Plug"/>
    <property type="match status" value="1"/>
</dbReference>
<dbReference type="Gene3D" id="2.170.130.10">
    <property type="entry name" value="TonB-dependent receptor, plug domain"/>
    <property type="match status" value="1"/>
</dbReference>
<gene>
    <name evidence="10" type="ORF">H8B04_10910</name>
</gene>
<dbReference type="InterPro" id="IPR023996">
    <property type="entry name" value="TonB-dep_OMP_SusC/RagA"/>
</dbReference>
<keyword evidence="10" id="KW-0675">Receptor</keyword>
<dbReference type="PROSITE" id="PS52016">
    <property type="entry name" value="TONB_DEPENDENT_REC_3"/>
    <property type="match status" value="1"/>
</dbReference>